<evidence type="ECO:0000313" key="2">
    <source>
        <dbReference type="EMBL" id="PLN83807.1"/>
    </source>
</evidence>
<organism evidence="2 3">
    <name type="scientific">Aspergillus taichungensis</name>
    <dbReference type="NCBI Taxonomy" id="482145"/>
    <lineage>
        <taxon>Eukaryota</taxon>
        <taxon>Fungi</taxon>
        <taxon>Dikarya</taxon>
        <taxon>Ascomycota</taxon>
        <taxon>Pezizomycotina</taxon>
        <taxon>Eurotiomycetes</taxon>
        <taxon>Eurotiomycetidae</taxon>
        <taxon>Eurotiales</taxon>
        <taxon>Aspergillaceae</taxon>
        <taxon>Aspergillus</taxon>
        <taxon>Aspergillus subgen. Circumdati</taxon>
    </lineage>
</organism>
<dbReference type="EMBL" id="KZ559516">
    <property type="protein sequence ID" value="PLN83807.1"/>
    <property type="molecule type" value="Genomic_DNA"/>
</dbReference>
<name>A0A2J5I1Y3_9EURO</name>
<sequence>MRLHVVRATLRSTADHREQFAAILYGISTAITTFVSRTGLTSSLHSSDRIPRKCQQTATITHVRSCVLLSGQGPSAYF</sequence>
<evidence type="ECO:0000313" key="3">
    <source>
        <dbReference type="Proteomes" id="UP000235023"/>
    </source>
</evidence>
<dbReference type="AlphaFoldDB" id="A0A2J5I1Y3"/>
<keyword evidence="3" id="KW-1185">Reference proteome</keyword>
<feature type="transmembrane region" description="Helical" evidence="1">
    <location>
        <begin position="20"/>
        <end position="40"/>
    </location>
</feature>
<dbReference type="Proteomes" id="UP000235023">
    <property type="component" value="Unassembled WGS sequence"/>
</dbReference>
<reference evidence="3" key="1">
    <citation type="submission" date="2017-12" db="EMBL/GenBank/DDBJ databases">
        <authorList>
            <consortium name="DOE Joint Genome Institute"/>
            <person name="Mondo S.J."/>
            <person name="Kjaerbolling I."/>
            <person name="Vesth T.C."/>
            <person name="Frisvad J.C."/>
            <person name="Nybo J.L."/>
            <person name="Theobald S."/>
            <person name="Kuo A."/>
            <person name="Bowyer P."/>
            <person name="Matsuda Y."/>
            <person name="Lyhne E.K."/>
            <person name="Kogle M.E."/>
            <person name="Clum A."/>
            <person name="Lipzen A."/>
            <person name="Salamov A."/>
            <person name="Ngan C.Y."/>
            <person name="Daum C."/>
            <person name="Chiniquy J."/>
            <person name="Barry K."/>
            <person name="LaButti K."/>
            <person name="Haridas S."/>
            <person name="Simmons B.A."/>
            <person name="Magnuson J.K."/>
            <person name="Mortensen U.H."/>
            <person name="Larsen T.O."/>
            <person name="Grigoriev I.V."/>
            <person name="Baker S.E."/>
            <person name="Andersen M.R."/>
            <person name="Nordberg H.P."/>
            <person name="Cantor M.N."/>
            <person name="Hua S.X."/>
        </authorList>
    </citation>
    <scope>NUCLEOTIDE SEQUENCE [LARGE SCALE GENOMIC DNA]</scope>
    <source>
        <strain evidence="3">IBT 19404</strain>
    </source>
</reference>
<protein>
    <submittedName>
        <fullName evidence="2">Uncharacterized protein</fullName>
    </submittedName>
</protein>
<keyword evidence="1" id="KW-0812">Transmembrane</keyword>
<keyword evidence="1" id="KW-0472">Membrane</keyword>
<accession>A0A2J5I1Y3</accession>
<proteinExistence type="predicted"/>
<evidence type="ECO:0000256" key="1">
    <source>
        <dbReference type="SAM" id="Phobius"/>
    </source>
</evidence>
<keyword evidence="1" id="KW-1133">Transmembrane helix</keyword>
<gene>
    <name evidence="2" type="ORF">BDW42DRAFT_164148</name>
</gene>